<reference evidence="1" key="1">
    <citation type="submission" date="2020-08" db="EMBL/GenBank/DDBJ databases">
        <title>Multicomponent nature underlies the extraordinary mechanical properties of spider dragline silk.</title>
        <authorList>
            <person name="Kono N."/>
            <person name="Nakamura H."/>
            <person name="Mori M."/>
            <person name="Yoshida Y."/>
            <person name="Ohtoshi R."/>
            <person name="Malay A.D."/>
            <person name="Moran D.A.P."/>
            <person name="Tomita M."/>
            <person name="Numata K."/>
            <person name="Arakawa K."/>
        </authorList>
    </citation>
    <scope>NUCLEOTIDE SEQUENCE</scope>
</reference>
<name>A0A8X7BTG1_9ARAC</name>
<comment type="caution">
    <text evidence="1">The sequence shown here is derived from an EMBL/GenBank/DDBJ whole genome shotgun (WGS) entry which is preliminary data.</text>
</comment>
<protein>
    <submittedName>
        <fullName evidence="1">Uncharacterized protein</fullName>
    </submittedName>
</protein>
<dbReference type="OrthoDB" id="6407690at2759"/>
<accession>A0A8X7BTG1</accession>
<gene>
    <name evidence="1" type="primary">NCL1_47061</name>
    <name evidence="1" type="ORF">TNIN_437301</name>
</gene>
<keyword evidence="2" id="KW-1185">Reference proteome</keyword>
<sequence length="177" mass="20822">MRISFWPLLQLIAYTQIAQGILYTFGIEILKYGFIPEGLYQNYVLQIEKKIGSIILPVNTSNLDPISSAKRTCLPIEVQEQLVGLVMTLSLEIENWFECHTGILLRDNLYLRRKIAWYSTGIIDRFETARIFIEDESLSIKRRFQLAFKYYFEKNARKLWEDKDSFLKGNNYIFDTG</sequence>
<dbReference type="AlphaFoldDB" id="A0A8X7BTG1"/>
<dbReference type="Proteomes" id="UP000886998">
    <property type="component" value="Unassembled WGS sequence"/>
</dbReference>
<evidence type="ECO:0000313" key="2">
    <source>
        <dbReference type="Proteomes" id="UP000886998"/>
    </source>
</evidence>
<organism evidence="1 2">
    <name type="scientific">Trichonephila inaurata madagascariensis</name>
    <dbReference type="NCBI Taxonomy" id="2747483"/>
    <lineage>
        <taxon>Eukaryota</taxon>
        <taxon>Metazoa</taxon>
        <taxon>Ecdysozoa</taxon>
        <taxon>Arthropoda</taxon>
        <taxon>Chelicerata</taxon>
        <taxon>Arachnida</taxon>
        <taxon>Araneae</taxon>
        <taxon>Araneomorphae</taxon>
        <taxon>Entelegynae</taxon>
        <taxon>Araneoidea</taxon>
        <taxon>Nephilidae</taxon>
        <taxon>Trichonephila</taxon>
        <taxon>Trichonephila inaurata</taxon>
    </lineage>
</organism>
<evidence type="ECO:0000313" key="1">
    <source>
        <dbReference type="EMBL" id="GFY43230.1"/>
    </source>
</evidence>
<proteinExistence type="predicted"/>
<dbReference type="EMBL" id="BMAV01003547">
    <property type="protein sequence ID" value="GFY43230.1"/>
    <property type="molecule type" value="Genomic_DNA"/>
</dbReference>